<name>A0ACB8CBR3_DERSI</name>
<comment type="caution">
    <text evidence="1">The sequence shown here is derived from an EMBL/GenBank/DDBJ whole genome shotgun (WGS) entry which is preliminary data.</text>
</comment>
<accession>A0ACB8CBR3</accession>
<dbReference type="Proteomes" id="UP000821865">
    <property type="component" value="Chromosome 8"/>
</dbReference>
<evidence type="ECO:0000313" key="1">
    <source>
        <dbReference type="EMBL" id="KAH7938347.1"/>
    </source>
</evidence>
<evidence type="ECO:0000313" key="2">
    <source>
        <dbReference type="Proteomes" id="UP000821865"/>
    </source>
</evidence>
<protein>
    <submittedName>
        <fullName evidence="1">Uncharacterized protein</fullName>
    </submittedName>
</protein>
<organism evidence="1 2">
    <name type="scientific">Dermacentor silvarum</name>
    <name type="common">Tick</name>
    <dbReference type="NCBI Taxonomy" id="543639"/>
    <lineage>
        <taxon>Eukaryota</taxon>
        <taxon>Metazoa</taxon>
        <taxon>Ecdysozoa</taxon>
        <taxon>Arthropoda</taxon>
        <taxon>Chelicerata</taxon>
        <taxon>Arachnida</taxon>
        <taxon>Acari</taxon>
        <taxon>Parasitiformes</taxon>
        <taxon>Ixodida</taxon>
        <taxon>Ixodoidea</taxon>
        <taxon>Ixodidae</taxon>
        <taxon>Rhipicephalinae</taxon>
        <taxon>Dermacentor</taxon>
    </lineage>
</organism>
<dbReference type="EMBL" id="CM023477">
    <property type="protein sequence ID" value="KAH7938347.1"/>
    <property type="molecule type" value="Genomic_DNA"/>
</dbReference>
<sequence>MSFTRFPFCDFQMLGRGVACIPRLRSVQELTLLLSLCVLGSVFLSYQLGSIISAVGRERRSTGGPTVDARYACGFDGLSSVTPGEASSEQDYLKTSDVLLQALRSVEADDLLGSQFTKVVLVGDSSDQARRYLKAFEAHGVQTEIYTPASRAEQVDNLRHWSALPLCFVLPEQTQQLTDVAGALGLTHADSSSSSWLIKPVGPQDRRRHRAKQVSTAALADSDLLHKTLSPLLEQGRVVAQQTLVRPLLASNGRSVLVRVFALVTSMVPLRAYVHLAGTAFQGTTQGTWTSDTKIRMSGKSMPLKQLWHQLDQMYGSSSAEQLWSQIKGQVAALLVAAEYEILSRSTALNSSHNFGGAMGGPAGFQLLSFEFTLNATLQPFLWNINVKPHFLASRSVAMDAVKSQILVDVARILTTGRQVAAQVAQALRASDASIGLMCHFCRLSHDICLTENDLSYLLSRGENDCPGNVRAGTAWLTVKGKEGVRSDFLEKTLMFEPVVTYALLSEQELREVLNRNFVYEEEEIDCLQDPTALPYLGLLRVSPEQSLSPTFHPNKTEYHIDVPYEQMTVEVRARALYCHAEARLDDRLGPARPVNYTLGLGYNRISVVVVDIRHADARVANAYVLSVFRRERTSTHEALQPHIAGRYAVCSLKQSCELVIYPKEPCGLHPENAEESWTSMVQRLQALDICRSGHEDGRWLLPCMNCASSDSCIWSMARWAPFKCRYPEVSNTSLKTCLEGRKQLLFLGDSTNRGIMYYVLMRLNGTLGEWHKSHGIALHAQRLNGGRTAAGFAYYPQFWLPPNRRPTLARTLNQLVDRLGLDKAKIIIKTFGSGFHQRTDGVHRRSLRSQQILGRTNQDIIRQARQLGMEVVDTFNMTTARFKDFMQGNCACHFHKVVSDSLTTYRVEGPVNQAYSDILLSRLCQGHRTTPA</sequence>
<reference evidence="1" key="1">
    <citation type="submission" date="2020-05" db="EMBL/GenBank/DDBJ databases">
        <title>Large-scale comparative analyses of tick genomes elucidate their genetic diversity and vector capacities.</title>
        <authorList>
            <person name="Jia N."/>
            <person name="Wang J."/>
            <person name="Shi W."/>
            <person name="Du L."/>
            <person name="Sun Y."/>
            <person name="Zhan W."/>
            <person name="Jiang J."/>
            <person name="Wang Q."/>
            <person name="Zhang B."/>
            <person name="Ji P."/>
            <person name="Sakyi L.B."/>
            <person name="Cui X."/>
            <person name="Yuan T."/>
            <person name="Jiang B."/>
            <person name="Yang W."/>
            <person name="Lam T.T.-Y."/>
            <person name="Chang Q."/>
            <person name="Ding S."/>
            <person name="Wang X."/>
            <person name="Zhu J."/>
            <person name="Ruan X."/>
            <person name="Zhao L."/>
            <person name="Wei J."/>
            <person name="Que T."/>
            <person name="Du C."/>
            <person name="Cheng J."/>
            <person name="Dai P."/>
            <person name="Han X."/>
            <person name="Huang E."/>
            <person name="Gao Y."/>
            <person name="Liu J."/>
            <person name="Shao H."/>
            <person name="Ye R."/>
            <person name="Li L."/>
            <person name="Wei W."/>
            <person name="Wang X."/>
            <person name="Wang C."/>
            <person name="Yang T."/>
            <person name="Huo Q."/>
            <person name="Li W."/>
            <person name="Guo W."/>
            <person name="Chen H."/>
            <person name="Zhou L."/>
            <person name="Ni X."/>
            <person name="Tian J."/>
            <person name="Zhou Y."/>
            <person name="Sheng Y."/>
            <person name="Liu T."/>
            <person name="Pan Y."/>
            <person name="Xia L."/>
            <person name="Li J."/>
            <person name="Zhao F."/>
            <person name="Cao W."/>
        </authorList>
    </citation>
    <scope>NUCLEOTIDE SEQUENCE</scope>
    <source>
        <strain evidence="1">Dsil-2018</strain>
    </source>
</reference>
<gene>
    <name evidence="1" type="ORF">HPB49_022731</name>
</gene>
<keyword evidence="2" id="KW-1185">Reference proteome</keyword>
<proteinExistence type="predicted"/>